<dbReference type="PANTHER" id="PTHR11911">
    <property type="entry name" value="INOSINE-5-MONOPHOSPHATE DEHYDROGENASE RELATED"/>
    <property type="match status" value="1"/>
</dbReference>
<dbReference type="InterPro" id="IPR005990">
    <property type="entry name" value="IMP_DH"/>
</dbReference>
<evidence type="ECO:0000313" key="1">
    <source>
        <dbReference type="EMBL" id="OWR52586.1"/>
    </source>
</evidence>
<dbReference type="PANTHER" id="PTHR11911:SF111">
    <property type="entry name" value="INOSINE-5'-MONOPHOSPHATE DEHYDROGENASE"/>
    <property type="match status" value="1"/>
</dbReference>
<dbReference type="SUPFAM" id="SSF51412">
    <property type="entry name" value="Inosine monophosphate dehydrogenase (IMPDH)"/>
    <property type="match status" value="1"/>
</dbReference>
<dbReference type="GO" id="GO:0005737">
    <property type="term" value="C:cytoplasm"/>
    <property type="evidence" value="ECO:0007669"/>
    <property type="project" value="TreeGrafter"/>
</dbReference>
<protein>
    <submittedName>
        <fullName evidence="1">Uncharacterized protein</fullName>
    </submittedName>
</protein>
<reference evidence="1 2" key="1">
    <citation type="journal article" date="2011" name="Cell">
        <title>The monarch butterfly genome yields insights into long-distance migration.</title>
        <authorList>
            <person name="Zhan S."/>
            <person name="Merlin C."/>
            <person name="Boore J.L."/>
            <person name="Reppert S.M."/>
        </authorList>
    </citation>
    <scope>NUCLEOTIDE SEQUENCE [LARGE SCALE GENOMIC DNA]</scope>
    <source>
        <strain evidence="1">F-2</strain>
    </source>
</reference>
<keyword evidence="2" id="KW-1185">Reference proteome</keyword>
<sequence length="51" mass="5963">MQHSCQDIGARSVSMLREMSYSGDLRFMKRTYSAQLEGNVHGLFSYEKRLF</sequence>
<dbReference type="EMBL" id="AGBW02008770">
    <property type="protein sequence ID" value="OWR52586.1"/>
    <property type="molecule type" value="Genomic_DNA"/>
</dbReference>
<gene>
    <name evidence="1" type="ORF">KGM_200735</name>
</gene>
<dbReference type="Gene3D" id="3.20.20.70">
    <property type="entry name" value="Aldolase class I"/>
    <property type="match status" value="1"/>
</dbReference>
<dbReference type="InterPro" id="IPR013785">
    <property type="entry name" value="Aldolase_TIM"/>
</dbReference>
<organism evidence="1 2">
    <name type="scientific">Danaus plexippus plexippus</name>
    <dbReference type="NCBI Taxonomy" id="278856"/>
    <lineage>
        <taxon>Eukaryota</taxon>
        <taxon>Metazoa</taxon>
        <taxon>Ecdysozoa</taxon>
        <taxon>Arthropoda</taxon>
        <taxon>Hexapoda</taxon>
        <taxon>Insecta</taxon>
        <taxon>Pterygota</taxon>
        <taxon>Neoptera</taxon>
        <taxon>Endopterygota</taxon>
        <taxon>Lepidoptera</taxon>
        <taxon>Glossata</taxon>
        <taxon>Ditrysia</taxon>
        <taxon>Papilionoidea</taxon>
        <taxon>Nymphalidae</taxon>
        <taxon>Danainae</taxon>
        <taxon>Danaini</taxon>
        <taxon>Danaina</taxon>
        <taxon>Danaus</taxon>
        <taxon>Danaus</taxon>
    </lineage>
</organism>
<dbReference type="Proteomes" id="UP000007151">
    <property type="component" value="Unassembled WGS sequence"/>
</dbReference>
<accession>A0A212FFS9</accession>
<dbReference type="KEGG" id="dpl:KGM_200735"/>
<evidence type="ECO:0000313" key="2">
    <source>
        <dbReference type="Proteomes" id="UP000007151"/>
    </source>
</evidence>
<proteinExistence type="predicted"/>
<dbReference type="STRING" id="278856.A0A212FFS9"/>
<dbReference type="InParanoid" id="A0A212FFS9"/>
<comment type="caution">
    <text evidence="1">The sequence shown here is derived from an EMBL/GenBank/DDBJ whole genome shotgun (WGS) entry which is preliminary data.</text>
</comment>
<dbReference type="GO" id="GO:0003938">
    <property type="term" value="F:IMP dehydrogenase activity"/>
    <property type="evidence" value="ECO:0007669"/>
    <property type="project" value="InterPro"/>
</dbReference>
<dbReference type="GO" id="GO:0006183">
    <property type="term" value="P:GTP biosynthetic process"/>
    <property type="evidence" value="ECO:0007669"/>
    <property type="project" value="TreeGrafter"/>
</dbReference>
<dbReference type="AlphaFoldDB" id="A0A212FFS9"/>
<name>A0A212FFS9_DANPL</name>